<dbReference type="GO" id="GO:0005886">
    <property type="term" value="C:plasma membrane"/>
    <property type="evidence" value="ECO:0007669"/>
    <property type="project" value="UniProtKB-SubCell"/>
</dbReference>
<dbReference type="InterPro" id="IPR017664">
    <property type="entry name" value="AminoethylPonate_ABC_perm-1"/>
</dbReference>
<comment type="subcellular location">
    <subcellularLocation>
        <location evidence="1 5">Cell membrane</location>
        <topology evidence="1 5">Multi-pass membrane protein</topology>
    </subcellularLocation>
</comment>
<keyword evidence="3 5" id="KW-1133">Transmembrane helix</keyword>
<evidence type="ECO:0000256" key="3">
    <source>
        <dbReference type="ARBA" id="ARBA00022989"/>
    </source>
</evidence>
<feature type="domain" description="ABC transmembrane type-1" evidence="6">
    <location>
        <begin position="358"/>
        <end position="553"/>
    </location>
</feature>
<feature type="transmembrane region" description="Helical" evidence="5">
    <location>
        <begin position="481"/>
        <end position="513"/>
    </location>
</feature>
<feature type="transmembrane region" description="Helical" evidence="5">
    <location>
        <begin position="430"/>
        <end position="453"/>
    </location>
</feature>
<dbReference type="PROSITE" id="PS50928">
    <property type="entry name" value="ABC_TM1"/>
    <property type="match status" value="2"/>
</dbReference>
<dbReference type="NCBIfam" id="TIGR03262">
    <property type="entry name" value="PhnU2"/>
    <property type="match status" value="1"/>
</dbReference>
<feature type="transmembrane region" description="Helical" evidence="5">
    <location>
        <begin position="533"/>
        <end position="560"/>
    </location>
</feature>
<evidence type="ECO:0000313" key="7">
    <source>
        <dbReference type="EMBL" id="TQP12666.1"/>
    </source>
</evidence>
<feature type="transmembrane region" description="Helical" evidence="5">
    <location>
        <begin position="118"/>
        <end position="140"/>
    </location>
</feature>
<keyword evidence="2 5" id="KW-0812">Transmembrane</keyword>
<dbReference type="SUPFAM" id="SSF161098">
    <property type="entry name" value="MetI-like"/>
    <property type="match status" value="2"/>
</dbReference>
<gene>
    <name evidence="7" type="ORF">FLM02_12590</name>
</gene>
<comment type="caution">
    <text evidence="7">The sequence shown here is derived from an EMBL/GenBank/DDBJ whole genome shotgun (WGS) entry which is preliminary data.</text>
</comment>
<accession>A0A544C2G9</accession>
<evidence type="ECO:0000256" key="1">
    <source>
        <dbReference type="ARBA" id="ARBA00004651"/>
    </source>
</evidence>
<dbReference type="CDD" id="cd06261">
    <property type="entry name" value="TM_PBP2"/>
    <property type="match status" value="2"/>
</dbReference>
<feature type="transmembrane region" description="Helical" evidence="5">
    <location>
        <begin position="202"/>
        <end position="226"/>
    </location>
</feature>
<evidence type="ECO:0000313" key="8">
    <source>
        <dbReference type="Proteomes" id="UP000319979"/>
    </source>
</evidence>
<dbReference type="AlphaFoldDB" id="A0A544C2G9"/>
<keyword evidence="5" id="KW-0813">Transport</keyword>
<evidence type="ECO:0000256" key="2">
    <source>
        <dbReference type="ARBA" id="ARBA00022692"/>
    </source>
</evidence>
<feature type="transmembrane region" description="Helical" evidence="5">
    <location>
        <begin position="362"/>
        <end position="383"/>
    </location>
</feature>
<feature type="transmembrane region" description="Helical" evidence="5">
    <location>
        <begin position="305"/>
        <end position="334"/>
    </location>
</feature>
<keyword evidence="4 5" id="KW-0472">Membrane</keyword>
<protein>
    <submittedName>
        <fullName evidence="7">Putative 2-aminoethylphosphonate ABC transporter permease subunit</fullName>
    </submittedName>
</protein>
<feature type="transmembrane region" description="Helical" evidence="5">
    <location>
        <begin position="26"/>
        <end position="49"/>
    </location>
</feature>
<proteinExistence type="inferred from homology"/>
<feature type="transmembrane region" description="Helical" evidence="5">
    <location>
        <begin position="160"/>
        <end position="181"/>
    </location>
</feature>
<organism evidence="7 8">
    <name type="scientific">Vibrio cholerae</name>
    <dbReference type="NCBI Taxonomy" id="666"/>
    <lineage>
        <taxon>Bacteria</taxon>
        <taxon>Pseudomonadati</taxon>
        <taxon>Pseudomonadota</taxon>
        <taxon>Gammaproteobacteria</taxon>
        <taxon>Vibrionales</taxon>
        <taxon>Vibrionaceae</taxon>
        <taxon>Vibrio</taxon>
    </lineage>
</organism>
<reference evidence="7 8" key="1">
    <citation type="submission" date="2019-07" db="EMBL/GenBank/DDBJ databases">
        <title>Phenotypic and genotypic antimicrobial resistance traits of Vibrio cholerae non-O1/non-O139 isolated from a large Austrian lake frequently associated with cases of infection.</title>
        <authorList>
            <person name="Lepuschitz S."/>
            <person name="Baron S."/>
            <person name="Larvor E."/>
            <person name="Granier S."/>
            <person name="Pretzer C."/>
            <person name="Mach R.L."/>
            <person name="Farnleitner A.H."/>
            <person name="Ruppitsch W."/>
            <person name="Pleininger S."/>
            <person name="Indra A."/>
            <person name="Kirschner A.K.T."/>
        </authorList>
    </citation>
    <scope>NUCLEOTIDE SEQUENCE [LARGE SCALE GENOMIC DNA]</scope>
    <source>
        <strain evidence="7 8">A12JL36W90</strain>
    </source>
</reference>
<dbReference type="EMBL" id="VIOS01000046">
    <property type="protein sequence ID" value="TQP12666.1"/>
    <property type="molecule type" value="Genomic_DNA"/>
</dbReference>
<dbReference type="Gene3D" id="1.10.3720.10">
    <property type="entry name" value="MetI-like"/>
    <property type="match status" value="2"/>
</dbReference>
<dbReference type="PANTHER" id="PTHR43496">
    <property type="entry name" value="PROTEIN LPLB"/>
    <property type="match status" value="1"/>
</dbReference>
<evidence type="ECO:0000256" key="5">
    <source>
        <dbReference type="RuleBase" id="RU363032"/>
    </source>
</evidence>
<dbReference type="InterPro" id="IPR035906">
    <property type="entry name" value="MetI-like_sf"/>
</dbReference>
<evidence type="ECO:0000259" key="6">
    <source>
        <dbReference type="PROSITE" id="PS50928"/>
    </source>
</evidence>
<dbReference type="RefSeq" id="WP_027694691.1">
    <property type="nucleotide sequence ID" value="NZ_LOSL02000001.1"/>
</dbReference>
<name>A0A544C2G9_VIBCL</name>
<feature type="domain" description="ABC transmembrane type-1" evidence="6">
    <location>
        <begin position="80"/>
        <end position="277"/>
    </location>
</feature>
<feature type="transmembrane region" description="Helical" evidence="5">
    <location>
        <begin position="258"/>
        <end position="280"/>
    </location>
</feature>
<dbReference type="PANTHER" id="PTHR43496:SF1">
    <property type="entry name" value="POLYGALACTURONAN_RHAMNOGALACTURONAN TRANSPORT SYSTEM PERMEASE PROTEIN YTEP"/>
    <property type="match status" value="1"/>
</dbReference>
<sequence>MLSNRLSLSKRTRILGINGDYREQQWLNLLLTVGLLFLLITLLGPLYALFSRSLMNPQGEFVGLSNFSAYIASGGITHAALNSLFIASISTVLVILLSFMAAYALTRTRLPGSQWIRLILTIPILAPSLLPAISLIYLFGNQGIAKSMLLGHTIYGPIGIILGSVFWTFPHALMILCTALAHADARQYEAAESLKSSPWRTFWSVTIPSARYGLVSASFVVFTLVITDFGVPKIIGGQFNVLATDIYKQVIGQQRFEMGAVVGVILLLPALLAFAADLWVRKKQVANLNARSVPYQAPRSWQRSLFGVACIAPSTLFILAILVMAIFASLFTYWPYNLQLTLANYQFTRFDSNGWQPYRNSLLMALATMLIGTVVIFFNAWLQERTSPPPWLTKAYQLVALLPMAVPGLVLGIAYIFFFNHPSNPLQAFYGGLVIMVLSSVVHFYSVAHLTAVTALKQLDREFEAVGDSLKSSRLNLLQRLILPLSLPAILDIALYLFVNAMTTVSAVVFLYGPHSRLASVVVMSMEEAGGTAPAAAMALVIFATCVAAKALHALLHYWLTFSTSRWRQRT</sequence>
<dbReference type="InterPro" id="IPR000515">
    <property type="entry name" value="MetI-like"/>
</dbReference>
<comment type="similarity">
    <text evidence="5">Belongs to the binding-protein-dependent transport system permease family.</text>
</comment>
<dbReference type="Pfam" id="PF00528">
    <property type="entry name" value="BPD_transp_1"/>
    <property type="match status" value="2"/>
</dbReference>
<dbReference type="GO" id="GO:0055085">
    <property type="term" value="P:transmembrane transport"/>
    <property type="evidence" value="ECO:0007669"/>
    <property type="project" value="InterPro"/>
</dbReference>
<feature type="transmembrane region" description="Helical" evidence="5">
    <location>
        <begin position="395"/>
        <end position="418"/>
    </location>
</feature>
<evidence type="ECO:0000256" key="4">
    <source>
        <dbReference type="ARBA" id="ARBA00023136"/>
    </source>
</evidence>
<dbReference type="Proteomes" id="UP000319979">
    <property type="component" value="Unassembled WGS sequence"/>
</dbReference>
<feature type="transmembrane region" description="Helical" evidence="5">
    <location>
        <begin position="85"/>
        <end position="106"/>
    </location>
</feature>